<evidence type="ECO:0000256" key="6">
    <source>
        <dbReference type="ARBA" id="ARBA00022918"/>
    </source>
</evidence>
<evidence type="ECO:0000313" key="10">
    <source>
        <dbReference type="Proteomes" id="UP000604825"/>
    </source>
</evidence>
<dbReference type="AlphaFoldDB" id="A0A811PYN3"/>
<dbReference type="Gene3D" id="2.40.70.10">
    <property type="entry name" value="Acid Proteases"/>
    <property type="match status" value="1"/>
</dbReference>
<evidence type="ECO:0000256" key="3">
    <source>
        <dbReference type="ARBA" id="ARBA00022722"/>
    </source>
</evidence>
<keyword evidence="4" id="KW-0255">Endonuclease</keyword>
<evidence type="ECO:0000259" key="8">
    <source>
        <dbReference type="Pfam" id="PF17921"/>
    </source>
</evidence>
<dbReference type="InterPro" id="IPR021109">
    <property type="entry name" value="Peptidase_aspartic_dom_sf"/>
</dbReference>
<dbReference type="EMBL" id="CAJGYO010000008">
    <property type="protein sequence ID" value="CAD6250019.1"/>
    <property type="molecule type" value="Genomic_DNA"/>
</dbReference>
<keyword evidence="5" id="KW-0378">Hydrolase</keyword>
<sequence length="697" mass="76811">MATAEEKMGALAAQMKSMLQLMETFNRWRPDIDNFATGLSKDLKDLTSRVEALEAHPKPAPSTAPKREEEVRVVVDHGVQPPPQGSDEKAVVLPQPLANGQFIASTSHTPESNTMIPCCPGHHPKEFRLSKADLPKFDGSHPRVWKENADVLEAQQKTFSRRSHKDFSKYSGKYTPNPQPGVLGAIPPEATKPKWEDEEAVWLPAVLRHATMMAATAHRQCLVHDAATLFSTRFSVASVAEIFFATNCGAASVALAGAGCSSDEEVFSLSHCAAVGIQGTKTIRLHGLVKDREILILIDSGSSGTFISDSTAAQLNCRVSTVAPIQVIVANGAKMQSNQMVSNFTWWSQGNTFSTHARILPLSYYDLVLGMDWLAKYSPMWIHWKRRLLRFTHDGKRISLKGVKDELSSCPKVKSFTVETNASASGIGVVLSQDNHPIAYISKALGPKAQATSTYEKEYVALILAVSKWKPYLQHKEFTISTDHKSLVHLGEQKLHEGLQQKAFIKLLGLQYKISYKKGNENKAADALSRQTKPHTVAAISSSTPRWLEIILEGYNQDDHTKQLLTELTLMGSNDKGFTLIDGIIKFKGRIWLGSHTEAHKAVLLALHSSGLGGHSGITATYHKVRALFAWPNMKQYVKDYINACEKALPPNATLSADDDLQLLHMLDTLPPTQFWCRGSLAPLIGRSGSLLLRYLI</sequence>
<keyword evidence="2" id="KW-0548">Nucleotidyltransferase</keyword>
<organism evidence="9 10">
    <name type="scientific">Miscanthus lutarioriparius</name>
    <dbReference type="NCBI Taxonomy" id="422564"/>
    <lineage>
        <taxon>Eukaryota</taxon>
        <taxon>Viridiplantae</taxon>
        <taxon>Streptophyta</taxon>
        <taxon>Embryophyta</taxon>
        <taxon>Tracheophyta</taxon>
        <taxon>Spermatophyta</taxon>
        <taxon>Magnoliopsida</taxon>
        <taxon>Liliopsida</taxon>
        <taxon>Poales</taxon>
        <taxon>Poaceae</taxon>
        <taxon>PACMAD clade</taxon>
        <taxon>Panicoideae</taxon>
        <taxon>Andropogonodae</taxon>
        <taxon>Andropogoneae</taxon>
        <taxon>Saccharinae</taxon>
        <taxon>Miscanthus</taxon>
    </lineage>
</organism>
<evidence type="ECO:0000259" key="7">
    <source>
        <dbReference type="Pfam" id="PF17917"/>
    </source>
</evidence>
<dbReference type="CDD" id="cd09274">
    <property type="entry name" value="RNase_HI_RT_Ty3"/>
    <property type="match status" value="1"/>
</dbReference>
<feature type="domain" description="Integrase zinc-binding" evidence="8">
    <location>
        <begin position="599"/>
        <end position="646"/>
    </location>
</feature>
<dbReference type="GO" id="GO:0003964">
    <property type="term" value="F:RNA-directed DNA polymerase activity"/>
    <property type="evidence" value="ECO:0007669"/>
    <property type="project" value="UniProtKB-KW"/>
</dbReference>
<keyword evidence="6" id="KW-0695">RNA-directed DNA polymerase</keyword>
<proteinExistence type="predicted"/>
<dbReference type="InterPro" id="IPR043502">
    <property type="entry name" value="DNA/RNA_pol_sf"/>
</dbReference>
<keyword evidence="3" id="KW-0540">Nuclease</keyword>
<dbReference type="GO" id="GO:0004519">
    <property type="term" value="F:endonuclease activity"/>
    <property type="evidence" value="ECO:0007669"/>
    <property type="project" value="UniProtKB-KW"/>
</dbReference>
<dbReference type="InterPro" id="IPR050951">
    <property type="entry name" value="Retrovirus_Pol_polyprotein"/>
</dbReference>
<dbReference type="InterPro" id="IPR041588">
    <property type="entry name" value="Integrase_H2C2"/>
</dbReference>
<dbReference type="Gene3D" id="1.10.340.70">
    <property type="match status" value="1"/>
</dbReference>
<dbReference type="CDD" id="cd00303">
    <property type="entry name" value="retropepsin_like"/>
    <property type="match status" value="1"/>
</dbReference>
<dbReference type="Pfam" id="PF17921">
    <property type="entry name" value="Integrase_H2C2"/>
    <property type="match status" value="1"/>
</dbReference>
<keyword evidence="10" id="KW-1185">Reference proteome</keyword>
<dbReference type="PANTHER" id="PTHR37984">
    <property type="entry name" value="PROTEIN CBG26694"/>
    <property type="match status" value="1"/>
</dbReference>
<dbReference type="SUPFAM" id="SSF56672">
    <property type="entry name" value="DNA/RNA polymerases"/>
    <property type="match status" value="1"/>
</dbReference>
<accession>A0A811PYN3</accession>
<dbReference type="Pfam" id="PF17917">
    <property type="entry name" value="RT_RNaseH"/>
    <property type="match status" value="1"/>
</dbReference>
<evidence type="ECO:0000313" key="9">
    <source>
        <dbReference type="EMBL" id="CAD6250019.1"/>
    </source>
</evidence>
<dbReference type="Proteomes" id="UP000604825">
    <property type="component" value="Unassembled WGS sequence"/>
</dbReference>
<dbReference type="Gene3D" id="3.10.20.370">
    <property type="match status" value="1"/>
</dbReference>
<evidence type="ECO:0000256" key="4">
    <source>
        <dbReference type="ARBA" id="ARBA00022759"/>
    </source>
</evidence>
<dbReference type="OrthoDB" id="784412at2759"/>
<dbReference type="SUPFAM" id="SSF50630">
    <property type="entry name" value="Acid proteases"/>
    <property type="match status" value="1"/>
</dbReference>
<gene>
    <name evidence="9" type="ORF">NCGR_LOCUS33815</name>
</gene>
<evidence type="ECO:0000256" key="2">
    <source>
        <dbReference type="ARBA" id="ARBA00022695"/>
    </source>
</evidence>
<dbReference type="GO" id="GO:0016787">
    <property type="term" value="F:hydrolase activity"/>
    <property type="evidence" value="ECO:0007669"/>
    <property type="project" value="UniProtKB-KW"/>
</dbReference>
<name>A0A811PYN3_9POAL</name>
<protein>
    <submittedName>
        <fullName evidence="9">Uncharacterized protein</fullName>
    </submittedName>
</protein>
<feature type="domain" description="Reverse transcriptase RNase H-like" evidence="7">
    <location>
        <begin position="414"/>
        <end position="507"/>
    </location>
</feature>
<dbReference type="InterPro" id="IPR041373">
    <property type="entry name" value="RT_RNaseH"/>
</dbReference>
<comment type="caution">
    <text evidence="9">The sequence shown here is derived from an EMBL/GenBank/DDBJ whole genome shotgun (WGS) entry which is preliminary data.</text>
</comment>
<evidence type="ECO:0000256" key="1">
    <source>
        <dbReference type="ARBA" id="ARBA00022679"/>
    </source>
</evidence>
<dbReference type="Pfam" id="PF08284">
    <property type="entry name" value="RVP_2"/>
    <property type="match status" value="1"/>
</dbReference>
<reference evidence="9" key="1">
    <citation type="submission" date="2020-10" db="EMBL/GenBank/DDBJ databases">
        <authorList>
            <person name="Han B."/>
            <person name="Lu T."/>
            <person name="Zhao Q."/>
            <person name="Huang X."/>
            <person name="Zhao Y."/>
        </authorList>
    </citation>
    <scope>NUCLEOTIDE SEQUENCE</scope>
</reference>
<dbReference type="PANTHER" id="PTHR37984:SF5">
    <property type="entry name" value="PROTEIN NYNRIN-LIKE"/>
    <property type="match status" value="1"/>
</dbReference>
<evidence type="ECO:0000256" key="5">
    <source>
        <dbReference type="ARBA" id="ARBA00022801"/>
    </source>
</evidence>
<keyword evidence="1" id="KW-0808">Transferase</keyword>